<evidence type="ECO:0000256" key="5">
    <source>
        <dbReference type="SAM" id="SignalP"/>
    </source>
</evidence>
<dbReference type="OrthoDB" id="9801912at2"/>
<dbReference type="GO" id="GO:0015833">
    <property type="term" value="P:peptide transport"/>
    <property type="evidence" value="ECO:0007669"/>
    <property type="project" value="TreeGrafter"/>
</dbReference>
<evidence type="ECO:0000256" key="3">
    <source>
        <dbReference type="ARBA" id="ARBA00022448"/>
    </source>
</evidence>
<comment type="similarity">
    <text evidence="2">Belongs to the bacterial solute-binding protein 5 family.</text>
</comment>
<dbReference type="PROSITE" id="PS01040">
    <property type="entry name" value="SBP_BACTERIAL_5"/>
    <property type="match status" value="1"/>
</dbReference>
<name>M1MN88_9CLOT</name>
<protein>
    <submittedName>
        <fullName evidence="7">Oligopeptide-binding protein OppA</fullName>
    </submittedName>
</protein>
<dbReference type="PIRSF" id="PIRSF002741">
    <property type="entry name" value="MppA"/>
    <property type="match status" value="1"/>
</dbReference>
<dbReference type="InterPro" id="IPR023765">
    <property type="entry name" value="SBP_5_CS"/>
</dbReference>
<dbReference type="PANTHER" id="PTHR30290">
    <property type="entry name" value="PERIPLASMIC BINDING COMPONENT OF ABC TRANSPORTER"/>
    <property type="match status" value="1"/>
</dbReference>
<dbReference type="GO" id="GO:1904680">
    <property type="term" value="F:peptide transmembrane transporter activity"/>
    <property type="evidence" value="ECO:0007669"/>
    <property type="project" value="TreeGrafter"/>
</dbReference>
<dbReference type="FunFam" id="3.90.76.10:FF:000001">
    <property type="entry name" value="Oligopeptide ABC transporter substrate-binding protein"/>
    <property type="match status" value="1"/>
</dbReference>
<dbReference type="EMBL" id="CP004121">
    <property type="protein sequence ID" value="AGF59339.1"/>
    <property type="molecule type" value="Genomic_DNA"/>
</dbReference>
<evidence type="ECO:0000256" key="1">
    <source>
        <dbReference type="ARBA" id="ARBA00004193"/>
    </source>
</evidence>
<keyword evidence="3" id="KW-0813">Transport</keyword>
<dbReference type="InterPro" id="IPR000914">
    <property type="entry name" value="SBP_5_dom"/>
</dbReference>
<proteinExistence type="inferred from homology"/>
<evidence type="ECO:0000256" key="2">
    <source>
        <dbReference type="ARBA" id="ARBA00005695"/>
    </source>
</evidence>
<dbReference type="Gene3D" id="3.40.190.10">
    <property type="entry name" value="Periplasmic binding protein-like II"/>
    <property type="match status" value="1"/>
</dbReference>
<reference evidence="7 8" key="1">
    <citation type="submission" date="2013-02" db="EMBL/GenBank/DDBJ databases">
        <title>Genome sequence of Clostridium saccharoperbutylacetonicum N1-4(HMT).</title>
        <authorList>
            <person name="Poehlein A."/>
            <person name="Daniel R."/>
        </authorList>
    </citation>
    <scope>NUCLEOTIDE SEQUENCE [LARGE SCALE GENOMIC DNA]</scope>
    <source>
        <strain evidence="8">N1-4(HMT)</strain>
    </source>
</reference>
<dbReference type="CDD" id="cd08504">
    <property type="entry name" value="PBP2_OppA"/>
    <property type="match status" value="1"/>
</dbReference>
<feature type="signal peptide" evidence="5">
    <location>
        <begin position="1"/>
        <end position="24"/>
    </location>
</feature>
<dbReference type="PATRIC" id="fig|931276.5.peg.5656"/>
<dbReference type="Proteomes" id="UP000011728">
    <property type="component" value="Chromosome"/>
</dbReference>
<dbReference type="PANTHER" id="PTHR30290:SF79">
    <property type="entry name" value="DIPEPTIDE-BINDING PROTEIN DPPE"/>
    <property type="match status" value="1"/>
</dbReference>
<dbReference type="Pfam" id="PF00496">
    <property type="entry name" value="SBP_bac_5"/>
    <property type="match status" value="1"/>
</dbReference>
<dbReference type="Gene3D" id="3.10.105.10">
    <property type="entry name" value="Dipeptide-binding Protein, Domain 3"/>
    <property type="match status" value="1"/>
</dbReference>
<evidence type="ECO:0000313" key="7">
    <source>
        <dbReference type="EMBL" id="AGF59339.1"/>
    </source>
</evidence>
<dbReference type="GO" id="GO:0043190">
    <property type="term" value="C:ATP-binding cassette (ABC) transporter complex"/>
    <property type="evidence" value="ECO:0007669"/>
    <property type="project" value="InterPro"/>
</dbReference>
<dbReference type="AlphaFoldDB" id="M1MN88"/>
<evidence type="ECO:0000259" key="6">
    <source>
        <dbReference type="Pfam" id="PF00496"/>
    </source>
</evidence>
<dbReference type="STRING" id="36745.CLSAP_53600"/>
<dbReference type="InterPro" id="IPR039424">
    <property type="entry name" value="SBP_5"/>
</dbReference>
<dbReference type="FunFam" id="3.10.105.10:FF:000001">
    <property type="entry name" value="Oligopeptide ABC transporter, oligopeptide-binding protein"/>
    <property type="match status" value="1"/>
</dbReference>
<dbReference type="KEGG" id="csr:Cspa_c56110"/>
<evidence type="ECO:0000256" key="4">
    <source>
        <dbReference type="ARBA" id="ARBA00022729"/>
    </source>
</evidence>
<sequence length="552" mass="60969">MKKSRVKQLCAVALAATLGLSVLAGCGSKTSDNKSAATGTDKQELMFNLGSDPKTLDPGLNQSVDGSIVIVNAFEGLYKLDDKNKAVPGQAEKCDVSADGLTYTFHLKKDLKWSNGDPVKASDFEYAWKRVINPETASEYSFQMMYIKGAQEYNTGKGTADQVGIKATDDSTLVVTLAAPCAYFLDLTATPTYMPLDQKIVEANKDWATDAKTLVSNGPFKFTDYKIKDQIVLEKNDNYEAKDDVKLSKVTMKLVTEPTSAWASYKSGQFDMVYDVPTSEKAAAIADKSATVFPELGNAYIDFNVSDKQVDPEAAKALKNPKFRQALSMAIDRQSIIDNVLKAKQVAAHSFVPEGIIGPDGKDFENKKYFDPKGNVDEAKKLLAEAGYPDGKGLPQITLLFNPEGGNADVMQPIQDMWKKIGVNVELQTQEWKVFQDTRTAKNYQIARDAWGADYADPMTFLDLFVSTSPQNNAGYNNPVYDTLISSAKKEADATKRYEMLHQAEDMLMADMPIISLWYSNRTHGVKDYVKGIRKDMLGNIFFTNAYIQGKK</sequence>
<keyword evidence="4 5" id="KW-0732">Signal</keyword>
<dbReference type="RefSeq" id="WP_015395646.1">
    <property type="nucleotide sequence ID" value="NC_020291.1"/>
</dbReference>
<gene>
    <name evidence="7" type="primary">oppA</name>
    <name evidence="7" type="ORF">Cspa_c56110</name>
</gene>
<dbReference type="eggNOG" id="COG4166">
    <property type="taxonomic scope" value="Bacteria"/>
</dbReference>
<feature type="chain" id="PRO_5038813348" evidence="5">
    <location>
        <begin position="25"/>
        <end position="552"/>
    </location>
</feature>
<keyword evidence="8" id="KW-1185">Reference proteome</keyword>
<organism evidence="7 8">
    <name type="scientific">Clostridium saccharoperbutylacetonicum N1-4(HMT)</name>
    <dbReference type="NCBI Taxonomy" id="931276"/>
    <lineage>
        <taxon>Bacteria</taxon>
        <taxon>Bacillati</taxon>
        <taxon>Bacillota</taxon>
        <taxon>Clostridia</taxon>
        <taxon>Eubacteriales</taxon>
        <taxon>Clostridiaceae</taxon>
        <taxon>Clostridium</taxon>
    </lineage>
</organism>
<comment type="subcellular location">
    <subcellularLocation>
        <location evidence="1">Cell membrane</location>
        <topology evidence="1">Lipid-anchor</topology>
    </subcellularLocation>
</comment>
<dbReference type="HOGENOM" id="CLU_017028_0_3_9"/>
<dbReference type="InterPro" id="IPR030678">
    <property type="entry name" value="Peptide/Ni-bd"/>
</dbReference>
<dbReference type="SUPFAM" id="SSF53850">
    <property type="entry name" value="Periplasmic binding protein-like II"/>
    <property type="match status" value="1"/>
</dbReference>
<evidence type="ECO:0000313" key="8">
    <source>
        <dbReference type="Proteomes" id="UP000011728"/>
    </source>
</evidence>
<accession>M1MN88</accession>
<dbReference type="GO" id="GO:0030288">
    <property type="term" value="C:outer membrane-bounded periplasmic space"/>
    <property type="evidence" value="ECO:0007669"/>
    <property type="project" value="UniProtKB-ARBA"/>
</dbReference>
<dbReference type="PROSITE" id="PS51257">
    <property type="entry name" value="PROKAR_LIPOPROTEIN"/>
    <property type="match status" value="1"/>
</dbReference>
<dbReference type="Gene3D" id="3.90.76.10">
    <property type="entry name" value="Dipeptide-binding Protein, Domain 1"/>
    <property type="match status" value="1"/>
</dbReference>
<feature type="domain" description="Solute-binding protein family 5" evidence="6">
    <location>
        <begin position="86"/>
        <end position="472"/>
    </location>
</feature>